<gene>
    <name evidence="4" type="primary">rps3</name>
    <name evidence="4" type="ORF">Sscho.mt.02</name>
</gene>
<sequence length="231" mass="27272">MAQKINPTSLRLGTTQIWNVFFQNYGKSYHVYFKILYKHLRILEVLNQIYLKKNIIIDHKNIWYSKNQVFLNIYYTNFLFSSKINYLLFLKVISQIIFKSYLTGGTTRFYLQSKWFTTANLIGAYAQYLLNNLGSPKKLLWNICTLLQTHLNSYKISYSKNGPICIALKGFKIRIVGRFDNSKNQMSKSIEQYIGVLPLVCLNSHVEFLNKEIYTKLGVCSLQIWLFYKIY</sequence>
<evidence type="ECO:0000313" key="4">
    <source>
        <dbReference type="EMBL" id="AHX02495.1"/>
    </source>
</evidence>
<protein>
    <submittedName>
        <fullName evidence="4">Ribosomal protein S3</fullName>
    </submittedName>
</protein>
<organism evidence="4">
    <name type="scientific">Schimmelmannia schousboei</name>
    <dbReference type="NCBI Taxonomy" id="173468"/>
    <lineage>
        <taxon>Eukaryota</taxon>
        <taxon>Rhodophyta</taxon>
        <taxon>Florideophyceae</taxon>
        <taxon>Rhodymeniophycidae</taxon>
        <taxon>Acrosymphytales</taxon>
        <taxon>Schimmelmanniaceae</taxon>
        <taxon>Schimmelmannia</taxon>
    </lineage>
</organism>
<keyword evidence="4" id="KW-0496">Mitochondrion</keyword>
<accession>A0A0E3DB61</accession>
<dbReference type="GO" id="GO:1990904">
    <property type="term" value="C:ribonucleoprotein complex"/>
    <property type="evidence" value="ECO:0007669"/>
    <property type="project" value="UniProtKB-KW"/>
</dbReference>
<geneLocation type="mitochondrion" evidence="4"/>
<keyword evidence="3" id="KW-0687">Ribonucleoprotein</keyword>
<comment type="similarity">
    <text evidence="1">Belongs to the universal ribosomal protein uS3 family.</text>
</comment>
<reference evidence="4" key="1">
    <citation type="submission" date="2014-02" db="EMBL/GenBank/DDBJ databases">
        <title>Complete mitochondrion genomes reveal florideophycean red algal diversity.</title>
        <authorList>
            <person name="Yang E.C."/>
            <person name="Yoon H.S."/>
        </authorList>
    </citation>
    <scope>NUCLEOTIDE SEQUENCE</scope>
</reference>
<dbReference type="GO" id="GO:0005840">
    <property type="term" value="C:ribosome"/>
    <property type="evidence" value="ECO:0007669"/>
    <property type="project" value="UniProtKB-KW"/>
</dbReference>
<dbReference type="SUPFAM" id="SSF54821">
    <property type="entry name" value="Ribosomal protein S3 C-terminal domain"/>
    <property type="match status" value="1"/>
</dbReference>
<evidence type="ECO:0000256" key="3">
    <source>
        <dbReference type="ARBA" id="ARBA00023274"/>
    </source>
</evidence>
<dbReference type="Gene3D" id="3.30.1140.32">
    <property type="entry name" value="Ribosomal protein S3, C-terminal domain"/>
    <property type="match status" value="1"/>
</dbReference>
<name>A0A0E3DB61_9FLOR</name>
<dbReference type="InterPro" id="IPR036419">
    <property type="entry name" value="Ribosomal_S3_C_sf"/>
</dbReference>
<dbReference type="AlphaFoldDB" id="A0A0E3DB61"/>
<keyword evidence="2 4" id="KW-0689">Ribosomal protein</keyword>
<evidence type="ECO:0000256" key="1">
    <source>
        <dbReference type="ARBA" id="ARBA00010761"/>
    </source>
</evidence>
<evidence type="ECO:0000256" key="2">
    <source>
        <dbReference type="ARBA" id="ARBA00022980"/>
    </source>
</evidence>
<proteinExistence type="inferred from homology"/>
<dbReference type="EMBL" id="KJ398162">
    <property type="protein sequence ID" value="AHX02495.1"/>
    <property type="molecule type" value="Genomic_DNA"/>
</dbReference>